<keyword evidence="1" id="KW-0175">Coiled coil</keyword>
<feature type="compositionally biased region" description="Polar residues" evidence="2">
    <location>
        <begin position="326"/>
        <end position="339"/>
    </location>
</feature>
<evidence type="ECO:0000256" key="1">
    <source>
        <dbReference type="SAM" id="Coils"/>
    </source>
</evidence>
<feature type="coiled-coil region" evidence="1">
    <location>
        <begin position="28"/>
        <end position="55"/>
    </location>
</feature>
<proteinExistence type="predicted"/>
<feature type="compositionally biased region" description="Basic residues" evidence="2">
    <location>
        <begin position="251"/>
        <end position="264"/>
    </location>
</feature>
<evidence type="ECO:0000313" key="4">
    <source>
        <dbReference type="Proteomes" id="UP001344447"/>
    </source>
</evidence>
<reference evidence="3 4" key="1">
    <citation type="submission" date="2023-11" db="EMBL/GenBank/DDBJ databases">
        <title>Dfirmibasis_genome.</title>
        <authorList>
            <person name="Edelbroek B."/>
            <person name="Kjellin J."/>
            <person name="Jerlstrom-Hultqvist J."/>
            <person name="Soderbom F."/>
        </authorList>
    </citation>
    <scope>NUCLEOTIDE SEQUENCE [LARGE SCALE GENOMIC DNA]</scope>
    <source>
        <strain evidence="3 4">TNS-C-14</strain>
    </source>
</reference>
<dbReference type="EMBL" id="JAVFKY010000001">
    <property type="protein sequence ID" value="KAK5583465.1"/>
    <property type="molecule type" value="Genomic_DNA"/>
</dbReference>
<evidence type="ECO:0000313" key="3">
    <source>
        <dbReference type="EMBL" id="KAK5583465.1"/>
    </source>
</evidence>
<dbReference type="AlphaFoldDB" id="A0AAN7U8S6"/>
<name>A0AAN7U8S6_9MYCE</name>
<dbReference type="Proteomes" id="UP001344447">
    <property type="component" value="Unassembled WGS sequence"/>
</dbReference>
<sequence>MSYAEIVTINSPPLNHIDEETTSFIELLKTSNAKYENFNDRLEAYSKEIDKYCELINDANLTAYQRNNDHFPVTFEFPGASKEVLEAKKLELSKFKIPLENLFISKGKRARIHALIKHESSLADVLDNRAKLGSFYTSSRDFHVLTGSIKIKEEKVETVKKTINAVTPLNTPFSFYHSKYLNGHLSIFGLIEYKRDDKITNINSSTYNFKTSIRCATRAIYNEKKFKASSTENGKVEIKASATTAETKPAHSGKKKANKKKNKKVSPSEKESSTVITPPAPTQAPTTQNTSTQKNSSQMVSESIPPTLLSTLGDLIDSCDTEDEQTNPQTSGTTTSQVTDGLKKRASPELLSDDTPRAAPYHPKTPANNTNSTPIEFELESPYTPPRKDLGNSNPKDSSDNLLVAILLKLGNSSRLLNGHQRPGNLQFKF</sequence>
<organism evidence="3 4">
    <name type="scientific">Dictyostelium firmibasis</name>
    <dbReference type="NCBI Taxonomy" id="79012"/>
    <lineage>
        <taxon>Eukaryota</taxon>
        <taxon>Amoebozoa</taxon>
        <taxon>Evosea</taxon>
        <taxon>Eumycetozoa</taxon>
        <taxon>Dictyostelia</taxon>
        <taxon>Dictyosteliales</taxon>
        <taxon>Dictyosteliaceae</taxon>
        <taxon>Dictyostelium</taxon>
    </lineage>
</organism>
<gene>
    <name evidence="3" type="ORF">RB653_005060</name>
</gene>
<feature type="compositionally biased region" description="Low complexity" evidence="2">
    <location>
        <begin position="283"/>
        <end position="298"/>
    </location>
</feature>
<evidence type="ECO:0000256" key="2">
    <source>
        <dbReference type="SAM" id="MobiDB-lite"/>
    </source>
</evidence>
<accession>A0AAN7U8S6</accession>
<protein>
    <submittedName>
        <fullName evidence="3">Uncharacterized protein</fullName>
    </submittedName>
</protein>
<comment type="caution">
    <text evidence="3">The sequence shown here is derived from an EMBL/GenBank/DDBJ whole genome shotgun (WGS) entry which is preliminary data.</text>
</comment>
<feature type="region of interest" description="Disordered" evidence="2">
    <location>
        <begin position="318"/>
        <end position="398"/>
    </location>
</feature>
<keyword evidence="4" id="KW-1185">Reference proteome</keyword>
<feature type="region of interest" description="Disordered" evidence="2">
    <location>
        <begin position="240"/>
        <end position="303"/>
    </location>
</feature>